<name>A0A267H7X2_9PLAT</name>
<sequence length="130" mass="14295">MGRRHRSESSSSSKSARKYPASLGHQRLSRSRKRRYFGNSLTDSTGSNGLIGGQRTDLPACFDSDGQPLSKQLILSDRFQPIVLLERVEIDEAKPTRIGLTAAPAIDNRRCKSTADIVENTSPSGWCSVM</sequence>
<dbReference type="Proteomes" id="UP000215902">
    <property type="component" value="Unassembled WGS sequence"/>
</dbReference>
<gene>
    <name evidence="2" type="ORF">BOX15_Mlig015910g1</name>
</gene>
<dbReference type="AlphaFoldDB" id="A0A267H7X2"/>
<proteinExistence type="predicted"/>
<evidence type="ECO:0000313" key="3">
    <source>
        <dbReference type="Proteomes" id="UP000215902"/>
    </source>
</evidence>
<feature type="region of interest" description="Disordered" evidence="1">
    <location>
        <begin position="1"/>
        <end position="52"/>
    </location>
</feature>
<dbReference type="EMBL" id="NIVC01000010">
    <property type="protein sequence ID" value="PAA94375.1"/>
    <property type="molecule type" value="Genomic_DNA"/>
</dbReference>
<protein>
    <submittedName>
        <fullName evidence="2">Uncharacterized protein</fullName>
    </submittedName>
</protein>
<reference evidence="2 3" key="1">
    <citation type="submission" date="2017-06" db="EMBL/GenBank/DDBJ databases">
        <title>A platform for efficient transgenesis in Macrostomum lignano, a flatworm model organism for stem cell research.</title>
        <authorList>
            <person name="Berezikov E."/>
        </authorList>
    </citation>
    <scope>NUCLEOTIDE SEQUENCE [LARGE SCALE GENOMIC DNA]</scope>
    <source>
        <strain evidence="2">DV1</strain>
        <tissue evidence="2">Whole organism</tissue>
    </source>
</reference>
<comment type="caution">
    <text evidence="2">The sequence shown here is derived from an EMBL/GenBank/DDBJ whole genome shotgun (WGS) entry which is preliminary data.</text>
</comment>
<evidence type="ECO:0000313" key="2">
    <source>
        <dbReference type="EMBL" id="PAA94375.1"/>
    </source>
</evidence>
<keyword evidence="3" id="KW-1185">Reference proteome</keyword>
<feature type="compositionally biased region" description="Polar residues" evidence="1">
    <location>
        <begin position="39"/>
        <end position="48"/>
    </location>
</feature>
<organism evidence="2 3">
    <name type="scientific">Macrostomum lignano</name>
    <dbReference type="NCBI Taxonomy" id="282301"/>
    <lineage>
        <taxon>Eukaryota</taxon>
        <taxon>Metazoa</taxon>
        <taxon>Spiralia</taxon>
        <taxon>Lophotrochozoa</taxon>
        <taxon>Platyhelminthes</taxon>
        <taxon>Rhabditophora</taxon>
        <taxon>Macrostomorpha</taxon>
        <taxon>Macrostomida</taxon>
        <taxon>Macrostomidae</taxon>
        <taxon>Macrostomum</taxon>
    </lineage>
</organism>
<evidence type="ECO:0000256" key="1">
    <source>
        <dbReference type="SAM" id="MobiDB-lite"/>
    </source>
</evidence>
<accession>A0A267H7X2</accession>
<feature type="compositionally biased region" description="Basic residues" evidence="1">
    <location>
        <begin position="27"/>
        <end position="36"/>
    </location>
</feature>